<dbReference type="PROSITE" id="PS50053">
    <property type="entry name" value="UBIQUITIN_2"/>
    <property type="match status" value="1"/>
</dbReference>
<proteinExistence type="predicted"/>
<dbReference type="OrthoDB" id="10603763at2759"/>
<dbReference type="Gene3D" id="3.10.20.90">
    <property type="entry name" value="Phosphatidylinositol 3-kinase Catalytic Subunit, Chain A, domain 1"/>
    <property type="match status" value="1"/>
</dbReference>
<evidence type="ECO:0000259" key="1">
    <source>
        <dbReference type="PROSITE" id="PS50053"/>
    </source>
</evidence>
<evidence type="ECO:0000313" key="3">
    <source>
        <dbReference type="Proteomes" id="UP000601435"/>
    </source>
</evidence>
<accession>A0A812WX02</accession>
<protein>
    <recommendedName>
        <fullName evidence="1">Ubiquitin-like domain-containing protein</fullName>
    </recommendedName>
</protein>
<dbReference type="SMART" id="SM00213">
    <property type="entry name" value="UBQ"/>
    <property type="match status" value="1"/>
</dbReference>
<dbReference type="CDD" id="cd17039">
    <property type="entry name" value="Ubl_ubiquitin_like"/>
    <property type="match status" value="1"/>
</dbReference>
<keyword evidence="3" id="KW-1185">Reference proteome</keyword>
<dbReference type="InterPro" id="IPR029071">
    <property type="entry name" value="Ubiquitin-like_domsf"/>
</dbReference>
<name>A0A812WX02_9DINO</name>
<organism evidence="2 3">
    <name type="scientific">Symbiodinium necroappetens</name>
    <dbReference type="NCBI Taxonomy" id="1628268"/>
    <lineage>
        <taxon>Eukaryota</taxon>
        <taxon>Sar</taxon>
        <taxon>Alveolata</taxon>
        <taxon>Dinophyceae</taxon>
        <taxon>Suessiales</taxon>
        <taxon>Symbiodiniaceae</taxon>
        <taxon>Symbiodinium</taxon>
    </lineage>
</organism>
<dbReference type="InterPro" id="IPR000626">
    <property type="entry name" value="Ubiquitin-like_dom"/>
</dbReference>
<reference evidence="2" key="1">
    <citation type="submission" date="2021-02" db="EMBL/GenBank/DDBJ databases">
        <authorList>
            <person name="Dougan E. K."/>
            <person name="Rhodes N."/>
            <person name="Thang M."/>
            <person name="Chan C."/>
        </authorList>
    </citation>
    <scope>NUCLEOTIDE SEQUENCE</scope>
</reference>
<comment type="caution">
    <text evidence="2">The sequence shown here is derived from an EMBL/GenBank/DDBJ whole genome shotgun (WGS) entry which is preliminary data.</text>
</comment>
<dbReference type="Proteomes" id="UP000601435">
    <property type="component" value="Unassembled WGS sequence"/>
</dbReference>
<dbReference type="SUPFAM" id="SSF54236">
    <property type="entry name" value="Ubiquitin-like"/>
    <property type="match status" value="1"/>
</dbReference>
<dbReference type="AlphaFoldDB" id="A0A812WX02"/>
<evidence type="ECO:0000313" key="2">
    <source>
        <dbReference type="EMBL" id="CAE7705996.1"/>
    </source>
</evidence>
<gene>
    <name evidence="2" type="ORF">SNEC2469_LOCUS20350</name>
</gene>
<dbReference type="EMBL" id="CAJNJA010035360">
    <property type="protein sequence ID" value="CAE7705996.1"/>
    <property type="molecule type" value="Genomic_DNA"/>
</dbReference>
<feature type="domain" description="Ubiquitin-like" evidence="1">
    <location>
        <begin position="48"/>
        <end position="122"/>
    </location>
</feature>
<sequence>MNTSQRAACFRGVRCSVFGFKLQRIVASPCELAPSLVLALTVGRFSHMSVLVKDLVGNEYKLELTGLQTVLDLKKLLEQVVVDLPIPQQRLTLLRTEKRLEPESQQLAALGLKDGDELELQVLSWTEAQGL</sequence>